<reference evidence="1" key="1">
    <citation type="submission" date="2020-05" db="EMBL/GenBank/DDBJ databases">
        <authorList>
            <person name="Chiriac C."/>
            <person name="Salcher M."/>
            <person name="Ghai R."/>
            <person name="Kavagutti S V."/>
        </authorList>
    </citation>
    <scope>NUCLEOTIDE SEQUENCE</scope>
</reference>
<proteinExistence type="predicted"/>
<protein>
    <submittedName>
        <fullName evidence="1">Uncharacterized protein</fullName>
    </submittedName>
</protein>
<name>A0A6J7X3F9_9CAUD</name>
<sequence length="66" mass="8000">MARFRILQRPAAFDASRPRFDVQERIWWSWETVDFGWTIEEAEQLLLKTINGRSNRVETKVIKEYN</sequence>
<evidence type="ECO:0000313" key="1">
    <source>
        <dbReference type="EMBL" id="CAB5223492.1"/>
    </source>
</evidence>
<accession>A0A6J7X3F9</accession>
<organism evidence="1">
    <name type="scientific">uncultured Caudovirales phage</name>
    <dbReference type="NCBI Taxonomy" id="2100421"/>
    <lineage>
        <taxon>Viruses</taxon>
        <taxon>Duplodnaviria</taxon>
        <taxon>Heunggongvirae</taxon>
        <taxon>Uroviricota</taxon>
        <taxon>Caudoviricetes</taxon>
        <taxon>Peduoviridae</taxon>
        <taxon>Maltschvirus</taxon>
        <taxon>Maltschvirus maltsch</taxon>
    </lineage>
</organism>
<dbReference type="EMBL" id="LR798321">
    <property type="protein sequence ID" value="CAB5223492.1"/>
    <property type="molecule type" value="Genomic_DNA"/>
</dbReference>
<gene>
    <name evidence="1" type="ORF">UFOVP383_90</name>
</gene>